<keyword evidence="2" id="KW-1185">Reference proteome</keyword>
<reference evidence="1" key="1">
    <citation type="journal article" date="2021" name="Environ. Microbiol.">
        <title>Gene family expansions and transcriptome signatures uncover fungal adaptations to wood decay.</title>
        <authorList>
            <person name="Hage H."/>
            <person name="Miyauchi S."/>
            <person name="Viragh M."/>
            <person name="Drula E."/>
            <person name="Min B."/>
            <person name="Chaduli D."/>
            <person name="Navarro D."/>
            <person name="Favel A."/>
            <person name="Norest M."/>
            <person name="Lesage-Meessen L."/>
            <person name="Balint B."/>
            <person name="Merenyi Z."/>
            <person name="de Eugenio L."/>
            <person name="Morin E."/>
            <person name="Martinez A.T."/>
            <person name="Baldrian P."/>
            <person name="Stursova M."/>
            <person name="Martinez M.J."/>
            <person name="Novotny C."/>
            <person name="Magnuson J.K."/>
            <person name="Spatafora J.W."/>
            <person name="Maurice S."/>
            <person name="Pangilinan J."/>
            <person name="Andreopoulos W."/>
            <person name="LaButti K."/>
            <person name="Hundley H."/>
            <person name="Na H."/>
            <person name="Kuo A."/>
            <person name="Barry K."/>
            <person name="Lipzen A."/>
            <person name="Henrissat B."/>
            <person name="Riley R."/>
            <person name="Ahrendt S."/>
            <person name="Nagy L.G."/>
            <person name="Grigoriev I.V."/>
            <person name="Martin F."/>
            <person name="Rosso M.N."/>
        </authorList>
    </citation>
    <scope>NUCLEOTIDE SEQUENCE</scope>
    <source>
        <strain evidence="1">CBS 384.51</strain>
    </source>
</reference>
<evidence type="ECO:0000313" key="1">
    <source>
        <dbReference type="EMBL" id="KAI0084868.1"/>
    </source>
</evidence>
<accession>A0ACB8TS37</accession>
<organism evidence="1 2">
    <name type="scientific">Irpex rosettiformis</name>
    <dbReference type="NCBI Taxonomy" id="378272"/>
    <lineage>
        <taxon>Eukaryota</taxon>
        <taxon>Fungi</taxon>
        <taxon>Dikarya</taxon>
        <taxon>Basidiomycota</taxon>
        <taxon>Agaricomycotina</taxon>
        <taxon>Agaricomycetes</taxon>
        <taxon>Polyporales</taxon>
        <taxon>Irpicaceae</taxon>
        <taxon>Irpex</taxon>
    </lineage>
</organism>
<evidence type="ECO:0000313" key="2">
    <source>
        <dbReference type="Proteomes" id="UP001055072"/>
    </source>
</evidence>
<dbReference type="EMBL" id="MU274937">
    <property type="protein sequence ID" value="KAI0084868.1"/>
    <property type="molecule type" value="Genomic_DNA"/>
</dbReference>
<protein>
    <submittedName>
        <fullName evidence="1">Uncharacterized protein</fullName>
    </submittedName>
</protein>
<name>A0ACB8TS37_9APHY</name>
<comment type="caution">
    <text evidence="1">The sequence shown here is derived from an EMBL/GenBank/DDBJ whole genome shotgun (WGS) entry which is preliminary data.</text>
</comment>
<gene>
    <name evidence="1" type="ORF">BDY19DRAFT_909465</name>
</gene>
<proteinExistence type="predicted"/>
<sequence length="704" mass="80080">MSIHPATPGPFNDRDADSDIIVRSSDDVDFYAHKLILKKASPVLEGMLLEPTSGDHWDKMHIITLEEDHTTVERLLRLCYPLDGPRLETLDDVSSLLDACDKYQMHGLVERLASAELIKYADTEPLRAFILASRAKVKEEVRRAAYGCLRLPLNDIIASDAPEMRYLPAVAYRSLLVYYNKCREIAASVSLGKYRWISRDMRFCWMDGMTDHSPGCGTGHYCRRVSCGTHLQEVIVPTEWWNEMMKMVTNYLSHQAPPRATRLIEEIPFPTVSSCRACGPRSGKELNQFFCLMEKEIEKEVKAVDSERPRVKESSAVVGIWRFQSAICDLTIAHRRSRRPEAKQRHPRPPDTTKPPTFIMANLDSKHPVPIIFIAPFDDEDADLIIRSADYAHFRVHKFILKKSSPVFEGMFLVPTAERSDTVRTITLEEDRTTVERLLLLCYPLGCPRLDTLDEISSLLDACDKYQMDGLAERLASAELAKFVDTDPVRAYILACRANVVQEAQRAAYGCLRLPLKDIIATTMPGMQRVSASAYRSLLVYYDNCREAAAKVSRSPYRWITIDNDYCWLSSTRFGHKAAICNFDHSAAGLVYYGIDLEHQVTPRKWWNEMMKDVATYLSHQAPPRNPRLADAIPFPKDLPCGICKACSGEELVRFFSLMEKEIEKEIKAVEFIFNPESGDYIRRGRIGGGVESEFQMITKLHAN</sequence>
<dbReference type="Proteomes" id="UP001055072">
    <property type="component" value="Unassembled WGS sequence"/>
</dbReference>